<protein>
    <submittedName>
        <fullName evidence="2">Putative thiamine transport system substrate-binding protein</fullName>
    </submittedName>
</protein>
<dbReference type="RefSeq" id="WP_091295756.1">
    <property type="nucleotide sequence ID" value="NZ_FOCE01000001.1"/>
</dbReference>
<dbReference type="NCBIfam" id="NF008633">
    <property type="entry name" value="PRK11622.1"/>
    <property type="match status" value="1"/>
</dbReference>
<dbReference type="OrthoDB" id="3239593at2"/>
<gene>
    <name evidence="2" type="ORF">SAMN04488103_101297</name>
</gene>
<evidence type="ECO:0000313" key="2">
    <source>
        <dbReference type="EMBL" id="SEM49270.1"/>
    </source>
</evidence>
<organism evidence="2 3">
    <name type="scientific">Gemmobacter aquatilis</name>
    <dbReference type="NCBI Taxonomy" id="933059"/>
    <lineage>
        <taxon>Bacteria</taxon>
        <taxon>Pseudomonadati</taxon>
        <taxon>Pseudomonadota</taxon>
        <taxon>Alphaproteobacteria</taxon>
        <taxon>Rhodobacterales</taxon>
        <taxon>Paracoccaceae</taxon>
        <taxon>Gemmobacter</taxon>
    </lineage>
</organism>
<dbReference type="PANTHER" id="PTHR42779:SF1">
    <property type="entry name" value="PROTEIN YNJB"/>
    <property type="match status" value="1"/>
</dbReference>
<evidence type="ECO:0000313" key="3">
    <source>
        <dbReference type="Proteomes" id="UP000198761"/>
    </source>
</evidence>
<dbReference type="PIRSF" id="PIRSF029172">
    <property type="entry name" value="UCP029172_ABC_sbc_YnjB"/>
    <property type="match status" value="1"/>
</dbReference>
<sequence length="395" mass="42281">MRFLSALALGAALASPAFAEDWQATLDAAKGQTVYFNAWGGDTRTNDFIAWAGQETERLYGVKVEQVKLTDTAEAVTRVLSEKTAGKDSGGAVDLIWINGPNFLAMKEQGLLHGPFVADLPNAKYLDLSPGSAASVDFTVPVDGMESPWRLAKFVFVADTARAGDLPASMAGFVDWAAAHPGRMTHPDPSNFMGATFLKQALVELAPDPAVLQQPVTDTAFSAASEPLWAWYDALRPNLWREGAAFPEDETRLTQMLNDGEVDIAMSFDPASTAAYIEQGLLPESARVFVPKAGTIGNISFVAIPYNAAHTAGAKVVANFLLDPATQAKAQDISILGSFSVLDPAKLGAAEQAAFTALPSAPALPRLEDLGPTLLEPHASWMTRLTEEWAKRYIK</sequence>
<proteinExistence type="predicted"/>
<dbReference type="AlphaFoldDB" id="A0A1H7YT75"/>
<dbReference type="InterPro" id="IPR027020">
    <property type="entry name" value="YnjB"/>
</dbReference>
<feature type="signal peptide" evidence="1">
    <location>
        <begin position="1"/>
        <end position="19"/>
    </location>
</feature>
<dbReference type="Pfam" id="PF13416">
    <property type="entry name" value="SBP_bac_8"/>
    <property type="match status" value="1"/>
</dbReference>
<dbReference type="Proteomes" id="UP000198761">
    <property type="component" value="Unassembled WGS sequence"/>
</dbReference>
<keyword evidence="1" id="KW-0732">Signal</keyword>
<accession>A0A1H7YT75</accession>
<keyword evidence="3" id="KW-1185">Reference proteome</keyword>
<reference evidence="2 3" key="1">
    <citation type="submission" date="2016-10" db="EMBL/GenBank/DDBJ databases">
        <authorList>
            <person name="de Groot N.N."/>
        </authorList>
    </citation>
    <scope>NUCLEOTIDE SEQUENCE [LARGE SCALE GENOMIC DNA]</scope>
    <source>
        <strain evidence="2 3">DSM 3857</strain>
    </source>
</reference>
<dbReference type="STRING" id="933059.SAMN04488103_101297"/>
<dbReference type="InterPro" id="IPR006059">
    <property type="entry name" value="SBP"/>
</dbReference>
<feature type="chain" id="PRO_5011457349" evidence="1">
    <location>
        <begin position="20"/>
        <end position="395"/>
    </location>
</feature>
<dbReference type="PANTHER" id="PTHR42779">
    <property type="entry name" value="PROTEIN YNJB"/>
    <property type="match status" value="1"/>
</dbReference>
<dbReference type="SUPFAM" id="SSF53850">
    <property type="entry name" value="Periplasmic binding protein-like II"/>
    <property type="match status" value="1"/>
</dbReference>
<dbReference type="EMBL" id="FOCE01000001">
    <property type="protein sequence ID" value="SEM49270.1"/>
    <property type="molecule type" value="Genomic_DNA"/>
</dbReference>
<dbReference type="Gene3D" id="3.40.190.10">
    <property type="entry name" value="Periplasmic binding protein-like II"/>
    <property type="match status" value="2"/>
</dbReference>
<name>A0A1H7YT75_9RHOB</name>
<evidence type="ECO:0000256" key="1">
    <source>
        <dbReference type="SAM" id="SignalP"/>
    </source>
</evidence>